<comment type="caution">
    <text evidence="2">The sequence shown here is derived from an EMBL/GenBank/DDBJ whole genome shotgun (WGS) entry which is preliminary data.</text>
</comment>
<feature type="signal peptide" evidence="1">
    <location>
        <begin position="1"/>
        <end position="21"/>
    </location>
</feature>
<gene>
    <name evidence="2" type="ORF">FGO68_gene17755</name>
</gene>
<evidence type="ECO:0000313" key="2">
    <source>
        <dbReference type="EMBL" id="TNV75527.1"/>
    </source>
</evidence>
<name>A0A8J8SYH4_HALGN</name>
<organism evidence="2 3">
    <name type="scientific">Halteria grandinella</name>
    <dbReference type="NCBI Taxonomy" id="5974"/>
    <lineage>
        <taxon>Eukaryota</taxon>
        <taxon>Sar</taxon>
        <taxon>Alveolata</taxon>
        <taxon>Ciliophora</taxon>
        <taxon>Intramacronucleata</taxon>
        <taxon>Spirotrichea</taxon>
        <taxon>Stichotrichia</taxon>
        <taxon>Sporadotrichida</taxon>
        <taxon>Halteriidae</taxon>
        <taxon>Halteria</taxon>
    </lineage>
</organism>
<feature type="chain" id="PRO_5035276572" evidence="1">
    <location>
        <begin position="22"/>
        <end position="77"/>
    </location>
</feature>
<evidence type="ECO:0000313" key="3">
    <source>
        <dbReference type="Proteomes" id="UP000785679"/>
    </source>
</evidence>
<keyword evidence="1" id="KW-0732">Signal</keyword>
<dbReference type="Proteomes" id="UP000785679">
    <property type="component" value="Unassembled WGS sequence"/>
</dbReference>
<keyword evidence="3" id="KW-1185">Reference proteome</keyword>
<evidence type="ECO:0000256" key="1">
    <source>
        <dbReference type="SAM" id="SignalP"/>
    </source>
</evidence>
<reference evidence="2" key="1">
    <citation type="submission" date="2019-06" db="EMBL/GenBank/DDBJ databases">
        <authorList>
            <person name="Zheng W."/>
        </authorList>
    </citation>
    <scope>NUCLEOTIDE SEQUENCE</scope>
    <source>
        <strain evidence="2">QDHG01</strain>
    </source>
</reference>
<dbReference type="AlphaFoldDB" id="A0A8J8SYH4"/>
<sequence>MKSFHFLLIALLSFLSLTVLAQPGAPSDIHAMKVEGCFSKCQEKTTKCVNAMRDDCKQEDQLCRKSCIMRTIGMPEL</sequence>
<proteinExistence type="predicted"/>
<dbReference type="EMBL" id="RRYP01015376">
    <property type="protein sequence ID" value="TNV75527.1"/>
    <property type="molecule type" value="Genomic_DNA"/>
</dbReference>
<accession>A0A8J8SYH4</accession>
<protein>
    <submittedName>
        <fullName evidence="2">Uncharacterized protein</fullName>
    </submittedName>
</protein>